<dbReference type="EMBL" id="JDRY01000166">
    <property type="protein sequence ID" value="KGM93589.1"/>
    <property type="molecule type" value="Genomic_DNA"/>
</dbReference>
<protein>
    <submittedName>
        <fullName evidence="1">Uncharacterized protein</fullName>
    </submittedName>
</protein>
<reference evidence="1 2" key="1">
    <citation type="submission" date="2014-01" db="EMBL/GenBank/DDBJ databases">
        <title>Plasmidome dynamics in the species complex Clostridium novyi sensu lato converts strains of independent lineages into distinctly different pathogens.</title>
        <authorList>
            <person name="Skarin H."/>
            <person name="Segerman B."/>
        </authorList>
    </citation>
    <scope>NUCLEOTIDE SEQUENCE [LARGE SCALE GENOMIC DNA]</scope>
    <source>
        <strain evidence="1 2">DC5</strain>
    </source>
</reference>
<organism evidence="1 2">
    <name type="scientific">Clostridium botulinum C/D str. DC5</name>
    <dbReference type="NCBI Taxonomy" id="1443128"/>
    <lineage>
        <taxon>Bacteria</taxon>
        <taxon>Bacillati</taxon>
        <taxon>Bacillota</taxon>
        <taxon>Clostridia</taxon>
        <taxon>Eubacteriales</taxon>
        <taxon>Clostridiaceae</taxon>
        <taxon>Clostridium</taxon>
    </lineage>
</organism>
<gene>
    <name evidence="1" type="ORF">Z955_14680</name>
</gene>
<evidence type="ECO:0000313" key="1">
    <source>
        <dbReference type="EMBL" id="KGM93589.1"/>
    </source>
</evidence>
<dbReference type="Proteomes" id="UP000030014">
    <property type="component" value="Unassembled WGS sequence"/>
</dbReference>
<dbReference type="RefSeq" id="WP_039260054.1">
    <property type="nucleotide sequence ID" value="NZ_JDRY01000166.1"/>
</dbReference>
<sequence>MKKNYITTKKSIIMGTEKIKGEWRPCQQKAIDVLYKGKVIPTVDENYQQNGHLWCGDNRSALIFAKEAKKFVNSVKGYNNPFYKIVYNDYTDKFEFLLIQK</sequence>
<evidence type="ECO:0000313" key="2">
    <source>
        <dbReference type="Proteomes" id="UP000030014"/>
    </source>
</evidence>
<name>A0A0A0HWM9_CLOBO</name>
<accession>A0A0A0HWM9</accession>
<proteinExistence type="predicted"/>
<comment type="caution">
    <text evidence="1">The sequence shown here is derived from an EMBL/GenBank/DDBJ whole genome shotgun (WGS) entry which is preliminary data.</text>
</comment>
<dbReference type="AlphaFoldDB" id="A0A0A0HWM9"/>